<organism evidence="2">
    <name type="scientific">freshwater metagenome</name>
    <dbReference type="NCBI Taxonomy" id="449393"/>
    <lineage>
        <taxon>unclassified sequences</taxon>
        <taxon>metagenomes</taxon>
        <taxon>ecological metagenomes</taxon>
    </lineage>
</organism>
<evidence type="ECO:0000313" key="2">
    <source>
        <dbReference type="EMBL" id="CAB4857112.1"/>
    </source>
</evidence>
<reference evidence="2" key="1">
    <citation type="submission" date="2020-05" db="EMBL/GenBank/DDBJ databases">
        <authorList>
            <person name="Chiriac C."/>
            <person name="Salcher M."/>
            <person name="Ghai R."/>
            <person name="Kavagutti S V."/>
        </authorList>
    </citation>
    <scope>NUCLEOTIDE SEQUENCE</scope>
</reference>
<gene>
    <name evidence="2" type="ORF">UFOPK3401_00037</name>
</gene>
<proteinExistence type="predicted"/>
<name>A0A6J7CFI5_9ZZZZ</name>
<dbReference type="PROSITE" id="PS51257">
    <property type="entry name" value="PROKAR_LIPOPROTEIN"/>
    <property type="match status" value="1"/>
</dbReference>
<protein>
    <submittedName>
        <fullName evidence="2">Unannotated protein</fullName>
    </submittedName>
</protein>
<feature type="transmembrane region" description="Helical" evidence="1">
    <location>
        <begin position="59"/>
        <end position="76"/>
    </location>
</feature>
<feature type="transmembrane region" description="Helical" evidence="1">
    <location>
        <begin position="88"/>
        <end position="110"/>
    </location>
</feature>
<keyword evidence="1" id="KW-1133">Transmembrane helix</keyword>
<sequence length="157" mass="16296">MSSLAGRWSFVALVTSIACIGPLVGFIWWATSPGVQGVYFAEGIFPSETEPAGYIDADALFAIGTAIVGCLVALLVRRRLTLTSTGLVLAALTLGGIAGSAIAVLTAYAFTSPERPKIAYGSIAEVPLTLGAAGWLLVWPIACVGTWFVADLWSSES</sequence>
<accession>A0A6J7CFI5</accession>
<evidence type="ECO:0000256" key="1">
    <source>
        <dbReference type="SAM" id="Phobius"/>
    </source>
</evidence>
<feature type="transmembrane region" description="Helical" evidence="1">
    <location>
        <begin position="130"/>
        <end position="150"/>
    </location>
</feature>
<keyword evidence="1" id="KW-0812">Transmembrane</keyword>
<feature type="transmembrane region" description="Helical" evidence="1">
    <location>
        <begin position="7"/>
        <end position="30"/>
    </location>
</feature>
<dbReference type="EMBL" id="CAFBLM010000001">
    <property type="protein sequence ID" value="CAB4857112.1"/>
    <property type="molecule type" value="Genomic_DNA"/>
</dbReference>
<keyword evidence="1" id="KW-0472">Membrane</keyword>
<dbReference type="AlphaFoldDB" id="A0A6J7CFI5"/>